<name>A0ABS2NV77_9BACI</name>
<evidence type="ECO:0000313" key="1">
    <source>
        <dbReference type="EMBL" id="MBM7618571.1"/>
    </source>
</evidence>
<organism evidence="1 2">
    <name type="scientific">Sutcliffiella tianshenii</name>
    <dbReference type="NCBI Taxonomy" id="1463404"/>
    <lineage>
        <taxon>Bacteria</taxon>
        <taxon>Bacillati</taxon>
        <taxon>Bacillota</taxon>
        <taxon>Bacilli</taxon>
        <taxon>Bacillales</taxon>
        <taxon>Bacillaceae</taxon>
        <taxon>Sutcliffiella</taxon>
    </lineage>
</organism>
<accession>A0ABS2NV77</accession>
<keyword evidence="1" id="KW-0012">Acyltransferase</keyword>
<comment type="caution">
    <text evidence="1">The sequence shown here is derived from an EMBL/GenBank/DDBJ whole genome shotgun (WGS) entry which is preliminary data.</text>
</comment>
<dbReference type="EC" id="2.3.1.30" evidence="1"/>
<dbReference type="RefSeq" id="WP_204412899.1">
    <property type="nucleotide sequence ID" value="NZ_JAFBED010000001.1"/>
</dbReference>
<sequence length="148" mass="16297">MEKFIKVLIKTRKFLIIGKFSVVVLKLLGLEIPKKVIIGKNVKFNHLSTGLVIHPKTVIEDDVQIFQGVTIGRADAYQDYKFSEMEGIVIKRGAVLCAGSKILCKKGILTVGENTIVGANSVLLNSTGDNEIWAGIPAKLQKSYQKKQ</sequence>
<proteinExistence type="predicted"/>
<dbReference type="PANTHER" id="PTHR42811">
    <property type="entry name" value="SERINE ACETYLTRANSFERASE"/>
    <property type="match status" value="1"/>
</dbReference>
<protein>
    <submittedName>
        <fullName evidence="1">Serine O-acetyltransferase</fullName>
        <ecNumber evidence="1">2.3.1.30</ecNumber>
    </submittedName>
</protein>
<gene>
    <name evidence="1" type="ORF">JOC95_000413</name>
</gene>
<dbReference type="SUPFAM" id="SSF51161">
    <property type="entry name" value="Trimeric LpxA-like enzymes"/>
    <property type="match status" value="1"/>
</dbReference>
<keyword evidence="2" id="KW-1185">Reference proteome</keyword>
<keyword evidence="1" id="KW-0808">Transferase</keyword>
<reference evidence="1 2" key="1">
    <citation type="submission" date="2021-01" db="EMBL/GenBank/DDBJ databases">
        <title>Genomic Encyclopedia of Type Strains, Phase IV (KMG-IV): sequencing the most valuable type-strain genomes for metagenomic binning, comparative biology and taxonomic classification.</title>
        <authorList>
            <person name="Goeker M."/>
        </authorList>
    </citation>
    <scope>NUCLEOTIDE SEQUENCE [LARGE SCALE GENOMIC DNA]</scope>
    <source>
        <strain evidence="1 2">DSM 25879</strain>
    </source>
</reference>
<dbReference type="InterPro" id="IPR011004">
    <property type="entry name" value="Trimer_LpxA-like_sf"/>
</dbReference>
<dbReference type="EMBL" id="JAFBED010000001">
    <property type="protein sequence ID" value="MBM7618571.1"/>
    <property type="molecule type" value="Genomic_DNA"/>
</dbReference>
<evidence type="ECO:0000313" key="2">
    <source>
        <dbReference type="Proteomes" id="UP000737402"/>
    </source>
</evidence>
<dbReference type="Proteomes" id="UP000737402">
    <property type="component" value="Unassembled WGS sequence"/>
</dbReference>
<dbReference type="Gene3D" id="2.160.10.10">
    <property type="entry name" value="Hexapeptide repeat proteins"/>
    <property type="match status" value="1"/>
</dbReference>
<dbReference type="GO" id="GO:0009001">
    <property type="term" value="F:serine O-acetyltransferase activity"/>
    <property type="evidence" value="ECO:0007669"/>
    <property type="project" value="UniProtKB-EC"/>
</dbReference>